<protein>
    <submittedName>
        <fullName evidence="2">Uncharacterized protein</fullName>
    </submittedName>
</protein>
<reference evidence="2 3" key="1">
    <citation type="submission" date="2019-09" db="EMBL/GenBank/DDBJ databases">
        <authorList>
            <person name="Depoorter E."/>
        </authorList>
    </citation>
    <scope>NUCLEOTIDE SEQUENCE [LARGE SCALE GENOMIC DNA]</scope>
    <source>
        <strain evidence="2">LMG 30113</strain>
    </source>
</reference>
<accession>A0A6J5F9V3</accession>
<evidence type="ECO:0000313" key="3">
    <source>
        <dbReference type="Proteomes" id="UP000494330"/>
    </source>
</evidence>
<organism evidence="2 3">
    <name type="scientific">Burkholderia paludis</name>
    <dbReference type="NCBI Taxonomy" id="1506587"/>
    <lineage>
        <taxon>Bacteria</taxon>
        <taxon>Pseudomonadati</taxon>
        <taxon>Pseudomonadota</taxon>
        <taxon>Betaproteobacteria</taxon>
        <taxon>Burkholderiales</taxon>
        <taxon>Burkholderiaceae</taxon>
        <taxon>Burkholderia</taxon>
        <taxon>Burkholderia cepacia complex</taxon>
    </lineage>
</organism>
<evidence type="ECO:0000256" key="1">
    <source>
        <dbReference type="SAM" id="MobiDB-lite"/>
    </source>
</evidence>
<proteinExistence type="predicted"/>
<dbReference type="EMBL" id="CABVQD010000059">
    <property type="protein sequence ID" value="VWC47678.1"/>
    <property type="molecule type" value="Genomic_DNA"/>
</dbReference>
<keyword evidence="3" id="KW-1185">Reference proteome</keyword>
<gene>
    <name evidence="2" type="ORF">BPA30113_07452</name>
</gene>
<name>A0A6J5F9V3_9BURK</name>
<feature type="region of interest" description="Disordered" evidence="1">
    <location>
        <begin position="1"/>
        <end position="28"/>
    </location>
</feature>
<dbReference type="AlphaFoldDB" id="A0A6J5F9V3"/>
<feature type="compositionally biased region" description="Basic and acidic residues" evidence="1">
    <location>
        <begin position="1"/>
        <end position="13"/>
    </location>
</feature>
<sequence length="227" mass="25458">MPSSEQREQDRTLNGDTTGPATHPLSMPGFTRTRRSLTLHDHVLSGKAMSDWWCCSVAYPHTSCSWKERSIGIFANREATFRRLTCWTGWKTKGSSSWRRTCNLFWKATALLAQLVSNYRIHCRPARMCRRSSMIADTHSSTRSSTGKIEHVSALQCISPVKTCSRDNGRNDDEHKDGRGHQAMATTLARLSNDEVLDEQVAFPPRADEAAPCIVQCQQLPAQSPHA</sequence>
<dbReference type="Proteomes" id="UP000494330">
    <property type="component" value="Unassembled WGS sequence"/>
</dbReference>
<evidence type="ECO:0000313" key="2">
    <source>
        <dbReference type="EMBL" id="VWC47678.1"/>
    </source>
</evidence>